<evidence type="ECO:0000256" key="4">
    <source>
        <dbReference type="ARBA" id="ARBA00022692"/>
    </source>
</evidence>
<dbReference type="InterPro" id="IPR000515">
    <property type="entry name" value="MetI-like"/>
</dbReference>
<keyword evidence="6 7" id="KW-0472">Membrane</keyword>
<evidence type="ECO:0000256" key="7">
    <source>
        <dbReference type="SAM" id="Phobius"/>
    </source>
</evidence>
<gene>
    <name evidence="9" type="primary">araQ_108</name>
    <name evidence="9" type="ORF">SDC9_196233</name>
</gene>
<evidence type="ECO:0000256" key="1">
    <source>
        <dbReference type="ARBA" id="ARBA00004651"/>
    </source>
</evidence>
<dbReference type="GO" id="GO:0055085">
    <property type="term" value="P:transmembrane transport"/>
    <property type="evidence" value="ECO:0007669"/>
    <property type="project" value="InterPro"/>
</dbReference>
<comment type="subcellular location">
    <subcellularLocation>
        <location evidence="1">Cell membrane</location>
        <topology evidence="1">Multi-pass membrane protein</topology>
    </subcellularLocation>
</comment>
<dbReference type="EMBL" id="VSSQ01111121">
    <property type="protein sequence ID" value="MPN48623.1"/>
    <property type="molecule type" value="Genomic_DNA"/>
</dbReference>
<evidence type="ECO:0000256" key="5">
    <source>
        <dbReference type="ARBA" id="ARBA00022989"/>
    </source>
</evidence>
<dbReference type="PROSITE" id="PS50928">
    <property type="entry name" value="ABC_TM1"/>
    <property type="match status" value="1"/>
</dbReference>
<dbReference type="AlphaFoldDB" id="A0A645IMZ9"/>
<dbReference type="SUPFAM" id="SSF161098">
    <property type="entry name" value="MetI-like"/>
    <property type="match status" value="1"/>
</dbReference>
<comment type="caution">
    <text evidence="9">The sequence shown here is derived from an EMBL/GenBank/DDBJ whole genome shotgun (WGS) entry which is preliminary data.</text>
</comment>
<protein>
    <submittedName>
        <fullName evidence="9">L-arabinose transport system permease protein AraQ</fullName>
    </submittedName>
</protein>
<feature type="domain" description="ABC transmembrane type-1" evidence="8">
    <location>
        <begin position="1"/>
        <end position="153"/>
    </location>
</feature>
<proteinExistence type="predicted"/>
<sequence>MWTRIFHINDTIWALIIPNYLMNAFNVLLVRNYFKNNIPDAIIESAQIDGAGEGRILFRIMLPLAVPVSVTVGLFSGLAYWNDWINALYYIESPKLYGIQNLLIRMMNNIQFLSSGQNAGLLGNSIIALPSNGIRMALAVIGIMPILIIFPFLQKYLIKGVVIGAVKG</sequence>
<evidence type="ECO:0000259" key="8">
    <source>
        <dbReference type="PROSITE" id="PS50928"/>
    </source>
</evidence>
<keyword evidence="2" id="KW-0813">Transport</keyword>
<feature type="transmembrane region" description="Helical" evidence="7">
    <location>
        <begin position="60"/>
        <end position="81"/>
    </location>
</feature>
<keyword evidence="5 7" id="KW-1133">Transmembrane helix</keyword>
<evidence type="ECO:0000256" key="3">
    <source>
        <dbReference type="ARBA" id="ARBA00022475"/>
    </source>
</evidence>
<dbReference type="Gene3D" id="1.10.3720.10">
    <property type="entry name" value="MetI-like"/>
    <property type="match status" value="1"/>
</dbReference>
<name>A0A645IMZ9_9ZZZZ</name>
<reference evidence="9" key="1">
    <citation type="submission" date="2019-08" db="EMBL/GenBank/DDBJ databases">
        <authorList>
            <person name="Kucharzyk K."/>
            <person name="Murdoch R.W."/>
            <person name="Higgins S."/>
            <person name="Loffler F."/>
        </authorList>
    </citation>
    <scope>NUCLEOTIDE SEQUENCE</scope>
</reference>
<keyword evidence="3" id="KW-1003">Cell membrane</keyword>
<dbReference type="PANTHER" id="PTHR43744">
    <property type="entry name" value="ABC TRANSPORTER PERMEASE PROTEIN MG189-RELATED-RELATED"/>
    <property type="match status" value="1"/>
</dbReference>
<dbReference type="InterPro" id="IPR035906">
    <property type="entry name" value="MetI-like_sf"/>
</dbReference>
<feature type="transmembrane region" description="Helical" evidence="7">
    <location>
        <begin position="134"/>
        <end position="153"/>
    </location>
</feature>
<accession>A0A645IMZ9</accession>
<feature type="transmembrane region" description="Helical" evidence="7">
    <location>
        <begin position="12"/>
        <end position="30"/>
    </location>
</feature>
<dbReference type="Pfam" id="PF00528">
    <property type="entry name" value="BPD_transp_1"/>
    <property type="match status" value="1"/>
</dbReference>
<keyword evidence="4 7" id="KW-0812">Transmembrane</keyword>
<dbReference type="CDD" id="cd06261">
    <property type="entry name" value="TM_PBP2"/>
    <property type="match status" value="1"/>
</dbReference>
<organism evidence="9">
    <name type="scientific">bioreactor metagenome</name>
    <dbReference type="NCBI Taxonomy" id="1076179"/>
    <lineage>
        <taxon>unclassified sequences</taxon>
        <taxon>metagenomes</taxon>
        <taxon>ecological metagenomes</taxon>
    </lineage>
</organism>
<dbReference type="GO" id="GO:0005886">
    <property type="term" value="C:plasma membrane"/>
    <property type="evidence" value="ECO:0007669"/>
    <property type="project" value="UniProtKB-SubCell"/>
</dbReference>
<evidence type="ECO:0000256" key="2">
    <source>
        <dbReference type="ARBA" id="ARBA00022448"/>
    </source>
</evidence>
<evidence type="ECO:0000256" key="6">
    <source>
        <dbReference type="ARBA" id="ARBA00023136"/>
    </source>
</evidence>
<dbReference type="PANTHER" id="PTHR43744:SF9">
    <property type="entry name" value="POLYGALACTURONAN_RHAMNOGALACTURONAN TRANSPORT SYSTEM PERMEASE PROTEIN YTCP"/>
    <property type="match status" value="1"/>
</dbReference>
<evidence type="ECO:0000313" key="9">
    <source>
        <dbReference type="EMBL" id="MPN48623.1"/>
    </source>
</evidence>